<accession>A0A3A2ZVD7</accession>
<dbReference type="PANTHER" id="PTHR43591:SF10">
    <property type="entry name" value="ABC TRANSMEMBRANE TYPE-1 DOMAIN-CONTAINING PROTEIN-RELATED"/>
    <property type="match status" value="1"/>
</dbReference>
<evidence type="ECO:0000313" key="2">
    <source>
        <dbReference type="EMBL" id="RJE25347.1"/>
    </source>
</evidence>
<dbReference type="GO" id="GO:0008168">
    <property type="term" value="F:methyltransferase activity"/>
    <property type="evidence" value="ECO:0007669"/>
    <property type="project" value="UniProtKB-KW"/>
</dbReference>
<dbReference type="CDD" id="cd02440">
    <property type="entry name" value="AdoMet_MTases"/>
    <property type="match status" value="1"/>
</dbReference>
<dbReference type="OrthoDB" id="2013972at2759"/>
<dbReference type="Gene3D" id="3.40.50.150">
    <property type="entry name" value="Vaccinia Virus protein VP39"/>
    <property type="match status" value="1"/>
</dbReference>
<dbReference type="Pfam" id="PF13489">
    <property type="entry name" value="Methyltransf_23"/>
    <property type="match status" value="1"/>
</dbReference>
<dbReference type="InterPro" id="IPR029063">
    <property type="entry name" value="SAM-dependent_MTases_sf"/>
</dbReference>
<proteinExistence type="predicted"/>
<dbReference type="STRING" id="2070753.A0A3A2ZVD7"/>
<keyword evidence="2" id="KW-0489">Methyltransferase</keyword>
<dbReference type="AlphaFoldDB" id="A0A3A2ZVD7"/>
<dbReference type="GO" id="GO:0032259">
    <property type="term" value="P:methylation"/>
    <property type="evidence" value="ECO:0007669"/>
    <property type="project" value="UniProtKB-KW"/>
</dbReference>
<organism evidence="2 3">
    <name type="scientific">Aspergillus sclerotialis</name>
    <dbReference type="NCBI Taxonomy" id="2070753"/>
    <lineage>
        <taxon>Eukaryota</taxon>
        <taxon>Fungi</taxon>
        <taxon>Dikarya</taxon>
        <taxon>Ascomycota</taxon>
        <taxon>Pezizomycotina</taxon>
        <taxon>Eurotiomycetes</taxon>
        <taxon>Eurotiomycetidae</taxon>
        <taxon>Eurotiales</taxon>
        <taxon>Aspergillaceae</taxon>
        <taxon>Aspergillus</taxon>
        <taxon>Aspergillus subgen. Polypaecilum</taxon>
    </lineage>
</organism>
<name>A0A3A2ZVD7_9EURO</name>
<evidence type="ECO:0000256" key="1">
    <source>
        <dbReference type="SAM" id="MobiDB-lite"/>
    </source>
</evidence>
<dbReference type="EMBL" id="MVGC01000050">
    <property type="protein sequence ID" value="RJE25347.1"/>
    <property type="molecule type" value="Genomic_DNA"/>
</dbReference>
<protein>
    <submittedName>
        <fullName evidence="2">Methyltransferase</fullName>
    </submittedName>
</protein>
<keyword evidence="3" id="KW-1185">Reference proteome</keyword>
<evidence type="ECO:0000313" key="3">
    <source>
        <dbReference type="Proteomes" id="UP000266188"/>
    </source>
</evidence>
<dbReference type="Proteomes" id="UP000266188">
    <property type="component" value="Unassembled WGS sequence"/>
</dbReference>
<reference evidence="3" key="1">
    <citation type="submission" date="2017-02" db="EMBL/GenBank/DDBJ databases">
        <authorList>
            <person name="Tafer H."/>
            <person name="Lopandic K."/>
        </authorList>
    </citation>
    <scope>NUCLEOTIDE SEQUENCE [LARGE SCALE GENOMIC DNA]</scope>
    <source>
        <strain evidence="3">CBS 366.77</strain>
    </source>
</reference>
<feature type="region of interest" description="Disordered" evidence="1">
    <location>
        <begin position="1"/>
        <end position="35"/>
    </location>
</feature>
<sequence length="344" mass="39571">MGDPSQPNYDEPIVPDENPHGYDDPAFLTESDVASSTQSLSSSVLNYQYENGRRYHAFREGEYPIPNDEVEQDRMDLNHHIHRLVVGGDLYRAPIDPSEMRILDLGTGTGIWAIEMADEFPGANVTGTDLSPIQPGLLPSNCRFEVDDFESDWDFSKPFDFIHVRNLAGSVRDWTLLIQRIKDNLNNGGWVEMVDFDGGGIYCDDNTGQKAPNIQDWVRFQQESSRSFGKDLDVAQYHKRWMIEAGFKNVHEEIYKASHLFVTIQVPLNPWPKDRKLKELGRYEQANMMDGLEAYSLALYTRVLGWTPEETRAFLAKVRREIVDRSIHLYTKFYFVYGQKDEGE</sequence>
<dbReference type="SUPFAM" id="SSF53335">
    <property type="entry name" value="S-adenosyl-L-methionine-dependent methyltransferases"/>
    <property type="match status" value="1"/>
</dbReference>
<gene>
    <name evidence="2" type="ORF">PHISCL_02310</name>
</gene>
<dbReference type="PANTHER" id="PTHR43591">
    <property type="entry name" value="METHYLTRANSFERASE"/>
    <property type="match status" value="1"/>
</dbReference>
<comment type="caution">
    <text evidence="2">The sequence shown here is derived from an EMBL/GenBank/DDBJ whole genome shotgun (WGS) entry which is preliminary data.</text>
</comment>
<keyword evidence="2" id="KW-0808">Transferase</keyword>